<feature type="transmembrane region" description="Helical" evidence="1">
    <location>
        <begin position="103"/>
        <end position="128"/>
    </location>
</feature>
<dbReference type="PIRSF" id="PIRSF002746">
    <property type="entry name" value="Gluconate_transporter"/>
    <property type="match status" value="1"/>
</dbReference>
<feature type="transmembrane region" description="Helical" evidence="1">
    <location>
        <begin position="349"/>
        <end position="368"/>
    </location>
</feature>
<dbReference type="Pfam" id="PF02447">
    <property type="entry name" value="GntP_permease"/>
    <property type="match status" value="2"/>
</dbReference>
<feature type="transmembrane region" description="Helical" evidence="1">
    <location>
        <begin position="425"/>
        <end position="446"/>
    </location>
</feature>
<evidence type="ECO:0000256" key="1">
    <source>
        <dbReference type="SAM" id="Phobius"/>
    </source>
</evidence>
<gene>
    <name evidence="2" type="ORF">OXH18_17140</name>
</gene>
<feature type="transmembrane region" description="Helical" evidence="1">
    <location>
        <begin position="28"/>
        <end position="50"/>
    </location>
</feature>
<evidence type="ECO:0000313" key="2">
    <source>
        <dbReference type="EMBL" id="WAL58889.1"/>
    </source>
</evidence>
<feature type="transmembrane region" description="Helical" evidence="1">
    <location>
        <begin position="466"/>
        <end position="490"/>
    </location>
</feature>
<keyword evidence="1" id="KW-0812">Transmembrane</keyword>
<feature type="transmembrane region" description="Helical" evidence="1">
    <location>
        <begin position="272"/>
        <end position="296"/>
    </location>
</feature>
<evidence type="ECO:0000313" key="3">
    <source>
        <dbReference type="Proteomes" id="UP001163152"/>
    </source>
</evidence>
<dbReference type="InterPro" id="IPR003474">
    <property type="entry name" value="Glcn_transporter"/>
</dbReference>
<keyword evidence="1" id="KW-0472">Membrane</keyword>
<proteinExistence type="predicted"/>
<keyword evidence="3" id="KW-1185">Reference proteome</keyword>
<name>A0A9E8ZBG9_9CYAN</name>
<dbReference type="GO" id="GO:0015128">
    <property type="term" value="F:gluconate transmembrane transporter activity"/>
    <property type="evidence" value="ECO:0007669"/>
    <property type="project" value="InterPro"/>
</dbReference>
<dbReference type="PANTHER" id="PTHR30354">
    <property type="entry name" value="GNT FAMILY GLUCONATE TRANSPORTER"/>
    <property type="match status" value="1"/>
</dbReference>
<dbReference type="KEGG" id="tsin:OXH18_17140"/>
<accession>A0A9E8ZBG9</accession>
<keyword evidence="1" id="KW-1133">Transmembrane helix</keyword>
<feature type="transmembrane region" description="Helical" evidence="1">
    <location>
        <begin position="308"/>
        <end position="328"/>
    </location>
</feature>
<feature type="transmembrane region" description="Helical" evidence="1">
    <location>
        <begin position="5"/>
        <end position="22"/>
    </location>
</feature>
<feature type="transmembrane region" description="Helical" evidence="1">
    <location>
        <begin position="140"/>
        <end position="158"/>
    </location>
</feature>
<feature type="transmembrane region" description="Helical" evidence="1">
    <location>
        <begin position="178"/>
        <end position="198"/>
    </location>
</feature>
<dbReference type="PANTHER" id="PTHR30354:SF25">
    <property type="entry name" value="INNER MEMBRANE PERMEASE YGBN"/>
    <property type="match status" value="1"/>
</dbReference>
<protein>
    <submittedName>
        <fullName evidence="2">SLC13 family permease</fullName>
    </submittedName>
</protein>
<dbReference type="RefSeq" id="WP_268608332.1">
    <property type="nucleotide sequence ID" value="NZ_CP113797.1"/>
</dbReference>
<organism evidence="2 3">
    <name type="scientific">Thermocoleostomius sinensis A174</name>
    <dbReference type="NCBI Taxonomy" id="2016057"/>
    <lineage>
        <taxon>Bacteria</taxon>
        <taxon>Bacillati</taxon>
        <taxon>Cyanobacteriota</taxon>
        <taxon>Cyanophyceae</taxon>
        <taxon>Oculatellales</taxon>
        <taxon>Oculatellaceae</taxon>
        <taxon>Thermocoleostomius</taxon>
    </lineage>
</organism>
<reference evidence="2" key="1">
    <citation type="submission" date="2022-12" db="EMBL/GenBank/DDBJ databases">
        <title>Polyphasic identification of a Novel Hot-Spring Cyanobacterium Ocullathermofonsia sinensis gen nov. sp. nov. and Genomic Insights on its Adaptations to the Thermal Habitat.</title>
        <authorList>
            <person name="Daroch M."/>
            <person name="Tang J."/>
            <person name="Jiang Y."/>
        </authorList>
    </citation>
    <scope>NUCLEOTIDE SEQUENCE</scope>
    <source>
        <strain evidence="2">PKUAC-SCTA174</strain>
    </source>
</reference>
<dbReference type="Proteomes" id="UP001163152">
    <property type="component" value="Chromosome"/>
</dbReference>
<dbReference type="GO" id="GO:0005886">
    <property type="term" value="C:plasma membrane"/>
    <property type="evidence" value="ECO:0007669"/>
    <property type="project" value="TreeGrafter"/>
</dbReference>
<dbReference type="AlphaFoldDB" id="A0A9E8ZBG9"/>
<dbReference type="EMBL" id="CP113797">
    <property type="protein sequence ID" value="WAL58889.1"/>
    <property type="molecule type" value="Genomic_DNA"/>
</dbReference>
<feature type="transmembrane region" description="Helical" evidence="1">
    <location>
        <begin position="374"/>
        <end position="395"/>
    </location>
</feature>
<sequence>MSPGVLILIAVIGIALLLFLVIKLRMQAFLALLIASYFVAIAAGIPLNEIAQTLQEGMGNTLGFIAIVVGIGTMLGEMLRVSGGAEQLARTLVNKFGEERAPWALGLTGVIVSIPVFFDVGLIILIPLVYGLTQRTGRSLLYYAIPLAAGLAIGHSYIPPTPGPVAVASLIGADLGWVILFGLIAGIPAMIAGGILFGNYISKQIHAKVPEYMILENYNISAVDDNDEPETIAAHEQSALAPQGRAVATQERVETNYPVETDHPRAKDLPSFGLVLGLIAIPLVLILLNTVSGVLLPEGNAVRNFLNFIGHPFFALLVATLLGFYTLGTRRGYSRREIQEIATKSLEPVGLIILVTGAGGVFGRTLVATGVGDALANAMTAFNMPIIVLAFLIATAVRVSQGSATVSMVTAAGLMAPVIESGSYSAPMLGLITIAIASGATVLSHVNDSGFWLVSRYLGISEKNTLRSWTVLETILGGVGFLIALIISFFV</sequence>